<dbReference type="EMBL" id="LAZR01039411">
    <property type="protein sequence ID" value="KKL17072.1"/>
    <property type="molecule type" value="Genomic_DNA"/>
</dbReference>
<proteinExistence type="predicted"/>
<organism evidence="1">
    <name type="scientific">marine sediment metagenome</name>
    <dbReference type="NCBI Taxonomy" id="412755"/>
    <lineage>
        <taxon>unclassified sequences</taxon>
        <taxon>metagenomes</taxon>
        <taxon>ecological metagenomes</taxon>
    </lineage>
</organism>
<comment type="caution">
    <text evidence="1">The sequence shown here is derived from an EMBL/GenBank/DDBJ whole genome shotgun (WGS) entry which is preliminary data.</text>
</comment>
<evidence type="ECO:0000313" key="1">
    <source>
        <dbReference type="EMBL" id="KKL17072.1"/>
    </source>
</evidence>
<reference evidence="1" key="1">
    <citation type="journal article" date="2015" name="Nature">
        <title>Complex archaea that bridge the gap between prokaryotes and eukaryotes.</title>
        <authorList>
            <person name="Spang A."/>
            <person name="Saw J.H."/>
            <person name="Jorgensen S.L."/>
            <person name="Zaremba-Niedzwiedzka K."/>
            <person name="Martijn J."/>
            <person name="Lind A.E."/>
            <person name="van Eijk R."/>
            <person name="Schleper C."/>
            <person name="Guy L."/>
            <person name="Ettema T.J."/>
        </authorList>
    </citation>
    <scope>NUCLEOTIDE SEQUENCE</scope>
</reference>
<gene>
    <name evidence="1" type="ORF">LCGC14_2489220</name>
</gene>
<name>A0A0F9BT69_9ZZZZ</name>
<sequence length="91" mass="10656">MADPTARFESILERSEKTFERIMGGMEEVTPDRPIGSEPVSKEELLRDYLLVREDPTALRDRAQEFIRQHGFRKGILTYKDWIVDMEKQVG</sequence>
<dbReference type="AlphaFoldDB" id="A0A0F9BT69"/>
<accession>A0A0F9BT69</accession>
<protein>
    <submittedName>
        <fullName evidence="1">Uncharacterized protein</fullName>
    </submittedName>
</protein>